<feature type="compositionally biased region" description="Polar residues" evidence="6">
    <location>
        <begin position="332"/>
        <end position="343"/>
    </location>
</feature>
<dbReference type="SMART" id="SM01019">
    <property type="entry name" value="B3"/>
    <property type="match status" value="2"/>
</dbReference>
<evidence type="ECO:0000256" key="5">
    <source>
        <dbReference type="ARBA" id="ARBA00023242"/>
    </source>
</evidence>
<evidence type="ECO:0000256" key="2">
    <source>
        <dbReference type="ARBA" id="ARBA00023015"/>
    </source>
</evidence>
<evidence type="ECO:0000256" key="6">
    <source>
        <dbReference type="SAM" id="MobiDB-lite"/>
    </source>
</evidence>
<feature type="compositionally biased region" description="Polar residues" evidence="6">
    <location>
        <begin position="312"/>
        <end position="322"/>
    </location>
</feature>
<feature type="region of interest" description="Disordered" evidence="6">
    <location>
        <begin position="312"/>
        <end position="392"/>
    </location>
</feature>
<dbReference type="SUPFAM" id="SSF101936">
    <property type="entry name" value="DNA-binding pseudobarrel domain"/>
    <property type="match status" value="2"/>
</dbReference>
<feature type="compositionally biased region" description="Basic residues" evidence="6">
    <location>
        <begin position="368"/>
        <end position="379"/>
    </location>
</feature>
<evidence type="ECO:0000259" key="7">
    <source>
        <dbReference type="PROSITE" id="PS50863"/>
    </source>
</evidence>
<dbReference type="InterPro" id="IPR015300">
    <property type="entry name" value="DNA-bd_pseudobarrel_sf"/>
</dbReference>
<gene>
    <name evidence="8" type="ORF">Syun_022708</name>
</gene>
<accession>A0AAP0FF52</accession>
<keyword evidence="3" id="KW-0238">DNA-binding</keyword>
<dbReference type="GO" id="GO:0003677">
    <property type="term" value="F:DNA binding"/>
    <property type="evidence" value="ECO:0007669"/>
    <property type="project" value="UniProtKB-KW"/>
</dbReference>
<evidence type="ECO:0000256" key="3">
    <source>
        <dbReference type="ARBA" id="ARBA00023125"/>
    </source>
</evidence>
<keyword evidence="2" id="KW-0805">Transcription regulation</keyword>
<dbReference type="CDD" id="cd10017">
    <property type="entry name" value="B3_DNA"/>
    <property type="match status" value="2"/>
</dbReference>
<feature type="compositionally biased region" description="Basic and acidic residues" evidence="6">
    <location>
        <begin position="172"/>
        <end position="181"/>
    </location>
</feature>
<evidence type="ECO:0000313" key="8">
    <source>
        <dbReference type="EMBL" id="KAK9106697.1"/>
    </source>
</evidence>
<evidence type="ECO:0000256" key="4">
    <source>
        <dbReference type="ARBA" id="ARBA00023163"/>
    </source>
</evidence>
<dbReference type="Proteomes" id="UP001420932">
    <property type="component" value="Unassembled WGS sequence"/>
</dbReference>
<dbReference type="Gene3D" id="2.40.330.10">
    <property type="entry name" value="DNA-binding pseudobarrel domain"/>
    <property type="match status" value="2"/>
</dbReference>
<feature type="domain" description="TF-B3" evidence="7">
    <location>
        <begin position="425"/>
        <end position="523"/>
    </location>
</feature>
<dbReference type="InterPro" id="IPR044837">
    <property type="entry name" value="REM16-like"/>
</dbReference>
<dbReference type="PANTHER" id="PTHR31391:SF157">
    <property type="entry name" value="B3 DOMAIN-CONTAINING PROTEIN REM16"/>
    <property type="match status" value="1"/>
</dbReference>
<proteinExistence type="predicted"/>
<dbReference type="Pfam" id="PF02362">
    <property type="entry name" value="B3"/>
    <property type="match status" value="2"/>
</dbReference>
<dbReference type="GO" id="GO:0005634">
    <property type="term" value="C:nucleus"/>
    <property type="evidence" value="ECO:0007669"/>
    <property type="project" value="UniProtKB-SubCell"/>
</dbReference>
<sequence>MCVYDMLVILFKMGANMTKEAKELDEPKDHLYARVLTQDCSESLAIPTKCVKDVIPKLPSLVPLVLSTGKIWNVGVKEEGDSLVTKYGWKEFVEDNSLKENDVLLFKFHNYGQVCFHVSLFDRTGWEKVQSLPCDNIRELQKNKDHVKDDELDSEVETNDVMNKETPSPLAQEEKEIESNRARVIGPDPVKLDSPPSQAMSKWKINCSSKLSTKKRKEALDSVGDDANEPASKKLTTPASKTFATSDKDVHSTKKLKDSLGDDVLELANIKLTTPALKTSATNDKDALSTKRLKDSLGDDVHGLANIKLTTPASKTSATNDKGVQDVHDPSNEQLITIPSSKVSAKKSCGQRTKRKYERKKPISSSTSKKKPVQRKGRIKQTSGGSSPRGSYRLYFKSHRRTVTEEEKKKAYQSAAEVISCKPNFVTTMVPTHVEKKFFLTIPRKLVQEHVPHQTKAAILHVPPNPKTWIVRLTGNVSRFIGLDGGWADFVMDNNLEVGDVCLFELCGVQEGGEILVDVSIHRVVQEVVPLEKVRPAFDSPKANPISNKITV</sequence>
<protein>
    <recommendedName>
        <fullName evidence="7">TF-B3 domain-containing protein</fullName>
    </recommendedName>
</protein>
<feature type="compositionally biased region" description="Polar residues" evidence="6">
    <location>
        <begin position="195"/>
        <end position="211"/>
    </location>
</feature>
<keyword evidence="4" id="KW-0804">Transcription</keyword>
<dbReference type="PANTHER" id="PTHR31391">
    <property type="entry name" value="B3 DOMAIN-CONTAINING PROTEIN OS11G0197600-RELATED"/>
    <property type="match status" value="1"/>
</dbReference>
<keyword evidence="9" id="KW-1185">Reference proteome</keyword>
<evidence type="ECO:0000313" key="9">
    <source>
        <dbReference type="Proteomes" id="UP001420932"/>
    </source>
</evidence>
<organism evidence="8 9">
    <name type="scientific">Stephania yunnanensis</name>
    <dbReference type="NCBI Taxonomy" id="152371"/>
    <lineage>
        <taxon>Eukaryota</taxon>
        <taxon>Viridiplantae</taxon>
        <taxon>Streptophyta</taxon>
        <taxon>Embryophyta</taxon>
        <taxon>Tracheophyta</taxon>
        <taxon>Spermatophyta</taxon>
        <taxon>Magnoliopsida</taxon>
        <taxon>Ranunculales</taxon>
        <taxon>Menispermaceae</taxon>
        <taxon>Menispermoideae</taxon>
        <taxon>Cissampelideae</taxon>
        <taxon>Stephania</taxon>
    </lineage>
</organism>
<dbReference type="PROSITE" id="PS50863">
    <property type="entry name" value="B3"/>
    <property type="match status" value="2"/>
</dbReference>
<dbReference type="InterPro" id="IPR003340">
    <property type="entry name" value="B3_DNA-bd"/>
</dbReference>
<keyword evidence="5" id="KW-0539">Nucleus</keyword>
<evidence type="ECO:0000256" key="1">
    <source>
        <dbReference type="ARBA" id="ARBA00004123"/>
    </source>
</evidence>
<feature type="region of interest" description="Disordered" evidence="6">
    <location>
        <begin position="145"/>
        <end position="240"/>
    </location>
</feature>
<feature type="domain" description="TF-B3" evidence="7">
    <location>
        <begin position="44"/>
        <end position="124"/>
    </location>
</feature>
<comment type="caution">
    <text evidence="8">The sequence shown here is derived from an EMBL/GenBank/DDBJ whole genome shotgun (WGS) entry which is preliminary data.</text>
</comment>
<comment type="subcellular location">
    <subcellularLocation>
        <location evidence="1">Nucleus</location>
    </subcellularLocation>
</comment>
<dbReference type="EMBL" id="JBBNAF010000010">
    <property type="protein sequence ID" value="KAK9106697.1"/>
    <property type="molecule type" value="Genomic_DNA"/>
</dbReference>
<name>A0AAP0FF52_9MAGN</name>
<dbReference type="AlphaFoldDB" id="A0AAP0FF52"/>
<feature type="compositionally biased region" description="Polar residues" evidence="6">
    <location>
        <begin position="380"/>
        <end position="389"/>
    </location>
</feature>
<reference evidence="8 9" key="1">
    <citation type="submission" date="2024-01" db="EMBL/GenBank/DDBJ databases">
        <title>Genome assemblies of Stephania.</title>
        <authorList>
            <person name="Yang L."/>
        </authorList>
    </citation>
    <scope>NUCLEOTIDE SEQUENCE [LARGE SCALE GENOMIC DNA]</scope>
    <source>
        <strain evidence="8">YNDBR</strain>
        <tissue evidence="8">Leaf</tissue>
    </source>
</reference>